<organism evidence="1 2">
    <name type="scientific">Granulosicoccus antarcticus IMCC3135</name>
    <dbReference type="NCBI Taxonomy" id="1192854"/>
    <lineage>
        <taxon>Bacteria</taxon>
        <taxon>Pseudomonadati</taxon>
        <taxon>Pseudomonadota</taxon>
        <taxon>Gammaproteobacteria</taxon>
        <taxon>Chromatiales</taxon>
        <taxon>Granulosicoccaceae</taxon>
        <taxon>Granulosicoccus</taxon>
    </lineage>
</organism>
<dbReference type="KEGG" id="gai:IMCC3135_16750"/>
<dbReference type="EMBL" id="CP018632">
    <property type="protein sequence ID" value="ASJ73432.1"/>
    <property type="molecule type" value="Genomic_DNA"/>
</dbReference>
<evidence type="ECO:0000313" key="1">
    <source>
        <dbReference type="EMBL" id="ASJ73432.1"/>
    </source>
</evidence>
<dbReference type="RefSeq" id="WP_088918626.1">
    <property type="nucleotide sequence ID" value="NZ_CP018632.1"/>
</dbReference>
<accession>A0A2Z2NPS8</accession>
<proteinExistence type="predicted"/>
<reference evidence="1 2" key="1">
    <citation type="submission" date="2016-12" db="EMBL/GenBank/DDBJ databases">
        <authorList>
            <person name="Song W.-J."/>
            <person name="Kurnit D.M."/>
        </authorList>
    </citation>
    <scope>NUCLEOTIDE SEQUENCE [LARGE SCALE GENOMIC DNA]</scope>
    <source>
        <strain evidence="1 2">IMCC3135</strain>
    </source>
</reference>
<dbReference type="AlphaFoldDB" id="A0A2Z2NPS8"/>
<gene>
    <name evidence="1" type="ORF">IMCC3135_16750</name>
</gene>
<evidence type="ECO:0008006" key="3">
    <source>
        <dbReference type="Google" id="ProtNLM"/>
    </source>
</evidence>
<dbReference type="Proteomes" id="UP000250079">
    <property type="component" value="Chromosome"/>
</dbReference>
<name>A0A2Z2NPS8_9GAMM</name>
<dbReference type="OrthoDB" id="8089897at2"/>
<protein>
    <recommendedName>
        <fullName evidence="3">Transposase IS204/IS1001/IS1096/IS1165 DDE domain-containing protein</fullName>
    </recommendedName>
</protein>
<sequence>MIRSQLNVSGYHQSTDLTVLTDGAKGLRNLARSAVDAPITPILDWFHIAMRLQHMRQKARGLSTRVPTHREAKMIIQDELEKLRWRLWHGRVSSVEQFQQKLSSAIRRFRFHNKPHRKDPQGYRTLWAMLLELKAYVCSNEVLIPNYHRRHHAGQRVSTSLVESAVNSLVNQRMNKQRQMRWTESGIQSVLRVRMALINGDFENRNTTDQLQKLEITTLPLAA</sequence>
<evidence type="ECO:0000313" key="2">
    <source>
        <dbReference type="Proteomes" id="UP000250079"/>
    </source>
</evidence>
<keyword evidence="2" id="KW-1185">Reference proteome</keyword>